<dbReference type="SUPFAM" id="SSF160448">
    <property type="entry name" value="PG1857-like"/>
    <property type="match status" value="1"/>
</dbReference>
<evidence type="ECO:0000259" key="1">
    <source>
        <dbReference type="Pfam" id="PF09633"/>
    </source>
</evidence>
<dbReference type="Pfam" id="PF09633">
    <property type="entry name" value="DUF2023"/>
    <property type="match status" value="1"/>
</dbReference>
<accession>A0A098YU52</accession>
<dbReference type="InterPro" id="IPR036780">
    <property type="entry name" value="PG1857-like_sf"/>
</dbReference>
<dbReference type="AlphaFoldDB" id="A0A098YU52"/>
<evidence type="ECO:0000313" key="2">
    <source>
        <dbReference type="EMBL" id="KGI22877.1"/>
    </source>
</evidence>
<sequence>MKTIGTLPAELKVLMNHIYEYKKGVRQMVLYTFHKKYETFAVERLASQHINYLIQPVGNNSLNLFFGTEECIDAVRFIIHKPLNELTPEEDFILGAMLGYDIRLQCERYCKKKCKKCQVVCADCDGIIKQ</sequence>
<dbReference type="Proteomes" id="UP000029723">
    <property type="component" value="Unassembled WGS sequence"/>
</dbReference>
<proteinExistence type="predicted"/>
<dbReference type="EMBL" id="JRPQ01000046">
    <property type="protein sequence ID" value="KGI22877.1"/>
    <property type="molecule type" value="Genomic_DNA"/>
</dbReference>
<protein>
    <recommendedName>
        <fullName evidence="1">DUF2023 domain-containing protein</fullName>
    </recommendedName>
</protein>
<name>A0A098YU52_9BACT</name>
<feature type="domain" description="DUF2023" evidence="1">
    <location>
        <begin position="12"/>
        <end position="112"/>
    </location>
</feature>
<dbReference type="Gene3D" id="3.30.2190.10">
    <property type="entry name" value="PG1857-like"/>
    <property type="match status" value="1"/>
</dbReference>
<dbReference type="OrthoDB" id="8138867at2"/>
<comment type="caution">
    <text evidence="2">The sequence shown here is derived from an EMBL/GenBank/DDBJ whole genome shotgun (WGS) entry which is preliminary data.</text>
</comment>
<dbReference type="InterPro" id="IPR018594">
    <property type="entry name" value="DUF2023"/>
</dbReference>
<dbReference type="RefSeq" id="WP_036926111.1">
    <property type="nucleotide sequence ID" value="NZ_JRPQ01000046.1"/>
</dbReference>
<evidence type="ECO:0000313" key="3">
    <source>
        <dbReference type="Proteomes" id="UP000029723"/>
    </source>
</evidence>
<gene>
    <name evidence="2" type="ORF">HMPREF9304_01875</name>
</gene>
<reference evidence="2 3" key="1">
    <citation type="submission" date="2014-07" db="EMBL/GenBank/DDBJ databases">
        <authorList>
            <person name="McCorrison J."/>
            <person name="Sanka R."/>
            <person name="Torralba M."/>
            <person name="Gillis M."/>
            <person name="Haft D.H."/>
            <person name="Methe B."/>
            <person name="Sutton G."/>
            <person name="Nelson K.E."/>
        </authorList>
    </citation>
    <scope>NUCLEOTIDE SEQUENCE [LARGE SCALE GENOMIC DNA]</scope>
    <source>
        <strain evidence="2 3">S9-PR14</strain>
    </source>
</reference>
<organism evidence="2 3">
    <name type="scientific">Hoylesella timonensis S9-PR14</name>
    <dbReference type="NCBI Taxonomy" id="1401062"/>
    <lineage>
        <taxon>Bacteria</taxon>
        <taxon>Pseudomonadati</taxon>
        <taxon>Bacteroidota</taxon>
        <taxon>Bacteroidia</taxon>
        <taxon>Bacteroidales</taxon>
        <taxon>Prevotellaceae</taxon>
        <taxon>Hoylesella</taxon>
    </lineage>
</organism>